<dbReference type="GO" id="GO:0004618">
    <property type="term" value="F:phosphoglycerate kinase activity"/>
    <property type="evidence" value="ECO:0007669"/>
    <property type="project" value="UniProtKB-EC"/>
</dbReference>
<evidence type="ECO:0000256" key="18">
    <source>
        <dbReference type="RuleBase" id="RU000532"/>
    </source>
</evidence>
<evidence type="ECO:0000256" key="2">
    <source>
        <dbReference type="ARBA" id="ARBA00001946"/>
    </source>
</evidence>
<keyword evidence="15" id="KW-0324">Glycolysis</keyword>
<feature type="binding site" evidence="17">
    <location>
        <begin position="442"/>
        <end position="445"/>
    </location>
    <ligand>
        <name>ATP</name>
        <dbReference type="ChEBI" id="CHEBI:30616"/>
    </ligand>
</feature>
<dbReference type="GO" id="GO:0006094">
    <property type="term" value="P:gluconeogenesis"/>
    <property type="evidence" value="ECO:0007669"/>
    <property type="project" value="TreeGrafter"/>
</dbReference>
<dbReference type="Proteomes" id="UP001141806">
    <property type="component" value="Unassembled WGS sequence"/>
</dbReference>
<dbReference type="EMBL" id="JAMYWD010000003">
    <property type="protein sequence ID" value="KAJ4976311.1"/>
    <property type="molecule type" value="Genomic_DNA"/>
</dbReference>
<dbReference type="InterPro" id="IPR001576">
    <property type="entry name" value="Phosphoglycerate_kinase"/>
</dbReference>
<sequence length="879" mass="92981">MASATSATSFSLLTSSFSSSSTSSGRSSLQVTASLSSPRLRSIGLRTPLRRLGFSGAAVDPLLAFDVAAKIRAVGTNGKGVRGVVSMTKKSVGDLTAADLKGKKVFVRADLNVPLDDNQNITDDTRIRAAIPTIKHLIGSGAKVILSSHLGRPKGVTPKYSLSPLVPRLSELLGIQVVKADDCIGPEVEKLVAALPEGGVLLLENVRFYKEEEKNEPEFAKKLASLADLYVNDAFGTAHRAHASTEGVTKFLKPSVAGFLLQKELDYLVGAVSTPKRPFAAIVGGSKVSSKIGVIESLLEKCDILLLGGGMIFTFYKAQGLPVGASLVEEDKLELATSLLEKAKSKGVSIMLPADVMVADKFAPDANSKVVPASGIPDGWMGLDIGPEAVKTFNEALDTTKTVIWNGPMGVFEFDKFAVGTEAIAKKLAELSGKGVTTIIGGGDSVAAVEKVGVANVMSHISTGGGASLELLEGKELPGVLALDEATPVPKVDAVKRGPSTGMGMAVVPLQLLLEAARESTVLLVFLISFSHYKSLMAIKKSVSSLKEDELRGKRVFVRVDLNVPLDENLNITDDTRIRAAVPTIKYLMDHGAQVILASHLGRPKGVTPKYSLKPLVPRLSELLGVEVEMADDCIGEEVEKKVAAIPDGGVLLLENVRFHKEEEKNDPEFAKKLASLADIYVNDAFGTAHRAHASTEGIAKHLKPAVAGFLMQKELDYLVGAVANPKRPFAAIHKDTPSDPHLWRKTSSILQPHFLRRPSPKVVLASGIPDGWMGLDIGPDSINSFCDTLDTTQTIIWNGPMGVFEFEKFAAGTEAIAKKLAELSEKGVTTIIGGGDSVAAVEKAGLADKMSNISTGGGASLELLEGKTLPGVLSFDDA</sequence>
<dbReference type="GO" id="GO:0006096">
    <property type="term" value="P:glycolytic process"/>
    <property type="evidence" value="ECO:0007669"/>
    <property type="project" value="UniProtKB-KW"/>
</dbReference>
<dbReference type="PANTHER" id="PTHR11406:SF23">
    <property type="entry name" value="PHOSPHOGLYCERATE KINASE 1, CHLOROPLASTIC-RELATED"/>
    <property type="match status" value="1"/>
</dbReference>
<dbReference type="PANTHER" id="PTHR11406">
    <property type="entry name" value="PHOSPHOGLYCERATE KINASE"/>
    <property type="match status" value="1"/>
</dbReference>
<evidence type="ECO:0000256" key="8">
    <source>
        <dbReference type="ARBA" id="ARBA00022490"/>
    </source>
</evidence>
<evidence type="ECO:0000256" key="14">
    <source>
        <dbReference type="ARBA" id="ARBA00022842"/>
    </source>
</evidence>
<keyword evidence="11" id="KW-0547">Nucleotide-binding</keyword>
<comment type="pathway">
    <text evidence="4">Carbohydrate biosynthesis; Calvin cycle.</text>
</comment>
<feature type="binding site" evidence="16">
    <location>
        <begin position="149"/>
        <end position="152"/>
    </location>
    <ligand>
        <name>substrate</name>
    </ligand>
</feature>
<accession>A0A9Q0KU43</accession>
<proteinExistence type="inferred from homology"/>
<dbReference type="PRINTS" id="PR00477">
    <property type="entry name" value="PHGLYCKINASE"/>
</dbReference>
<dbReference type="PIRSF" id="PIRSF500126">
    <property type="entry name" value="Pgk_euglenozoa"/>
    <property type="match status" value="1"/>
</dbReference>
<keyword evidence="21" id="KW-1185">Reference proteome</keyword>
<evidence type="ECO:0000313" key="20">
    <source>
        <dbReference type="EMBL" id="KAJ4976311.1"/>
    </source>
</evidence>
<dbReference type="FunFam" id="3.40.50.1260:FF:000031">
    <property type="entry name" value="Phosphoglycerate kinase 1"/>
    <property type="match status" value="1"/>
</dbReference>
<evidence type="ECO:0000313" key="21">
    <source>
        <dbReference type="Proteomes" id="UP001141806"/>
    </source>
</evidence>
<evidence type="ECO:0000256" key="12">
    <source>
        <dbReference type="ARBA" id="ARBA00022777"/>
    </source>
</evidence>
<feature type="binding site" evidence="17">
    <location>
        <position position="413"/>
    </location>
    <ligand>
        <name>ATP</name>
        <dbReference type="ChEBI" id="CHEBI:30616"/>
    </ligand>
</feature>
<comment type="cofactor">
    <cofactor evidence="2">
        <name>Mg(2+)</name>
        <dbReference type="ChEBI" id="CHEBI:18420"/>
    </cofactor>
</comment>
<evidence type="ECO:0000256" key="6">
    <source>
        <dbReference type="ARBA" id="ARBA00011245"/>
    </source>
</evidence>
<dbReference type="CDD" id="cd00318">
    <property type="entry name" value="Phosphoglycerate_kinase"/>
    <property type="match status" value="1"/>
</dbReference>
<evidence type="ECO:0000256" key="17">
    <source>
        <dbReference type="PIRSR" id="PIRSR000724-2"/>
    </source>
</evidence>
<dbReference type="OrthoDB" id="275353at2759"/>
<feature type="binding site" evidence="16">
    <location>
        <position position="240"/>
    </location>
    <ligand>
        <name>(2R)-3-phosphoglycerate</name>
        <dbReference type="ChEBI" id="CHEBI:58272"/>
    </ligand>
</feature>
<dbReference type="InterPro" id="IPR015824">
    <property type="entry name" value="Phosphoglycerate_kinase_N"/>
</dbReference>
<evidence type="ECO:0000256" key="15">
    <source>
        <dbReference type="ARBA" id="ARBA00023152"/>
    </source>
</evidence>
<feature type="binding site" evidence="16">
    <location>
        <begin position="110"/>
        <end position="112"/>
    </location>
    <ligand>
        <name>substrate</name>
    </ligand>
</feature>
<feature type="binding site" evidence="17">
    <location>
        <position position="291"/>
    </location>
    <ligand>
        <name>ATP</name>
        <dbReference type="ChEBI" id="CHEBI:30616"/>
    </ligand>
</feature>
<evidence type="ECO:0000256" key="5">
    <source>
        <dbReference type="ARBA" id="ARBA00008982"/>
    </source>
</evidence>
<dbReference type="AlphaFoldDB" id="A0A9Q0KU43"/>
<dbReference type="PIRSF" id="PIRSF000724">
    <property type="entry name" value="Pgk"/>
    <property type="match status" value="1"/>
</dbReference>
<evidence type="ECO:0000256" key="1">
    <source>
        <dbReference type="ARBA" id="ARBA00000642"/>
    </source>
</evidence>
<keyword evidence="8" id="KW-0963">Cytoplasm</keyword>
<protein>
    <recommendedName>
        <fullName evidence="7 18">Phosphoglycerate kinase</fullName>
        <ecNumber evidence="7 18">2.7.2.3</ecNumber>
    </recommendedName>
</protein>
<dbReference type="PROSITE" id="PS00111">
    <property type="entry name" value="PGLYCERATE_KINASE"/>
    <property type="match status" value="2"/>
</dbReference>
<dbReference type="GO" id="GO:0005524">
    <property type="term" value="F:ATP binding"/>
    <property type="evidence" value="ECO:0007669"/>
    <property type="project" value="UniProtKB-KW"/>
</dbReference>
<comment type="caution">
    <text evidence="20">The sequence shown here is derived from an EMBL/GenBank/DDBJ whole genome shotgun (WGS) entry which is preliminary data.</text>
</comment>
<evidence type="ECO:0000256" key="13">
    <source>
        <dbReference type="ARBA" id="ARBA00022840"/>
    </source>
</evidence>
<evidence type="ECO:0000256" key="4">
    <source>
        <dbReference type="ARBA" id="ARBA00005215"/>
    </source>
</evidence>
<dbReference type="SUPFAM" id="SSF53748">
    <property type="entry name" value="Phosphoglycerate kinase"/>
    <property type="match status" value="2"/>
</dbReference>
<dbReference type="FunFam" id="3.40.50.1260:FF:000003">
    <property type="entry name" value="Phosphoglycerate kinase"/>
    <property type="match status" value="1"/>
</dbReference>
<evidence type="ECO:0000256" key="10">
    <source>
        <dbReference type="ARBA" id="ARBA00022723"/>
    </source>
</evidence>
<dbReference type="InterPro" id="IPR015911">
    <property type="entry name" value="Phosphoglycerate_kinase_CS"/>
</dbReference>
<dbReference type="HAMAP" id="MF_00145">
    <property type="entry name" value="Phosphoglyc_kinase"/>
    <property type="match status" value="2"/>
</dbReference>
<dbReference type="GO" id="GO:0005829">
    <property type="term" value="C:cytosol"/>
    <property type="evidence" value="ECO:0007669"/>
    <property type="project" value="TreeGrafter"/>
</dbReference>
<evidence type="ECO:0000256" key="11">
    <source>
        <dbReference type="ARBA" id="ARBA00022741"/>
    </source>
</evidence>
<keyword evidence="9 18" id="KW-0808">Transferase</keyword>
<evidence type="ECO:0000256" key="3">
    <source>
        <dbReference type="ARBA" id="ARBA00004838"/>
    </source>
</evidence>
<gene>
    <name evidence="20" type="ORF">NE237_001417</name>
</gene>
<organism evidence="20 21">
    <name type="scientific">Protea cynaroides</name>
    <dbReference type="NCBI Taxonomy" id="273540"/>
    <lineage>
        <taxon>Eukaryota</taxon>
        <taxon>Viridiplantae</taxon>
        <taxon>Streptophyta</taxon>
        <taxon>Embryophyta</taxon>
        <taxon>Tracheophyta</taxon>
        <taxon>Spermatophyta</taxon>
        <taxon>Magnoliopsida</taxon>
        <taxon>Proteales</taxon>
        <taxon>Proteaceae</taxon>
        <taxon>Protea</taxon>
    </lineage>
</organism>
<dbReference type="InterPro" id="IPR036043">
    <property type="entry name" value="Phosphoglycerate_kinase_sf"/>
</dbReference>
<dbReference type="InterPro" id="IPR027250">
    <property type="entry name" value="Pgk_euglenozoa"/>
</dbReference>
<dbReference type="FunFam" id="3.40.50.1260:FF:000009">
    <property type="entry name" value="Phosphoglycerate kinase"/>
    <property type="match status" value="2"/>
</dbReference>
<dbReference type="GO" id="GO:0043531">
    <property type="term" value="F:ADP binding"/>
    <property type="evidence" value="ECO:0007669"/>
    <property type="project" value="TreeGrafter"/>
</dbReference>
<evidence type="ECO:0000256" key="19">
    <source>
        <dbReference type="RuleBase" id="RU000696"/>
    </source>
</evidence>
<evidence type="ECO:0000256" key="7">
    <source>
        <dbReference type="ARBA" id="ARBA00013061"/>
    </source>
</evidence>
<dbReference type="Gene3D" id="3.40.50.1260">
    <property type="entry name" value="Phosphoglycerate kinase, N-terminal domain"/>
    <property type="match status" value="4"/>
</dbReference>
<dbReference type="GO" id="GO:0046872">
    <property type="term" value="F:metal ion binding"/>
    <property type="evidence" value="ECO:0007669"/>
    <property type="project" value="UniProtKB-KW"/>
</dbReference>
<keyword evidence="10" id="KW-0479">Metal-binding</keyword>
<dbReference type="Pfam" id="PF00162">
    <property type="entry name" value="PGK"/>
    <property type="match status" value="3"/>
</dbReference>
<dbReference type="EC" id="2.7.2.3" evidence="7 18"/>
<keyword evidence="13 17" id="KW-0067">ATP-binding</keyword>
<comment type="pathway">
    <text evidence="3">Carbohydrate degradation; glycolysis; pyruvate from D-glyceraldehyde 3-phosphate: step 2/5.</text>
</comment>
<feature type="binding site" evidence="16">
    <location>
        <position position="207"/>
    </location>
    <ligand>
        <name>(2R)-3-phosphoglycerate</name>
        <dbReference type="ChEBI" id="CHEBI:58272"/>
    </ligand>
</feature>
<keyword evidence="12 18" id="KW-0418">Kinase</keyword>
<dbReference type="FunFam" id="3.40.50.1260:FF:000010">
    <property type="entry name" value="Phosphoglycerate kinase"/>
    <property type="match status" value="2"/>
</dbReference>
<evidence type="ECO:0000256" key="16">
    <source>
        <dbReference type="PIRSR" id="PIRSR000724-1"/>
    </source>
</evidence>
<reference evidence="20" key="1">
    <citation type="journal article" date="2023" name="Plant J.">
        <title>The genome of the king protea, Protea cynaroides.</title>
        <authorList>
            <person name="Chang J."/>
            <person name="Duong T.A."/>
            <person name="Schoeman C."/>
            <person name="Ma X."/>
            <person name="Roodt D."/>
            <person name="Barker N."/>
            <person name="Li Z."/>
            <person name="Van de Peer Y."/>
            <person name="Mizrachi E."/>
        </authorList>
    </citation>
    <scope>NUCLEOTIDE SEQUENCE</scope>
    <source>
        <tissue evidence="20">Young leaves</tissue>
    </source>
</reference>
<comment type="similarity">
    <text evidence="5 18">Belongs to the phosphoglycerate kinase family.</text>
</comment>
<feature type="binding site" evidence="16">
    <location>
        <position position="126"/>
    </location>
    <ligand>
        <name>(2R)-3-phosphoglycerate</name>
        <dbReference type="ChEBI" id="CHEBI:58272"/>
    </ligand>
</feature>
<comment type="catalytic activity">
    <reaction evidence="1 18">
        <text>(2R)-3-phosphoglycerate + ATP = (2R)-3-phospho-glyceroyl phosphate + ADP</text>
        <dbReference type="Rhea" id="RHEA:14801"/>
        <dbReference type="ChEBI" id="CHEBI:30616"/>
        <dbReference type="ChEBI" id="CHEBI:57604"/>
        <dbReference type="ChEBI" id="CHEBI:58272"/>
        <dbReference type="ChEBI" id="CHEBI:456216"/>
        <dbReference type="EC" id="2.7.2.3"/>
    </reaction>
</comment>
<name>A0A9Q0KU43_9MAGN</name>
<comment type="subunit">
    <text evidence="6 19">Monomer.</text>
</comment>
<evidence type="ECO:0000256" key="9">
    <source>
        <dbReference type="ARBA" id="ARBA00022679"/>
    </source>
</evidence>
<keyword evidence="14" id="KW-0460">Magnesium</keyword>